<evidence type="ECO:0000259" key="5">
    <source>
        <dbReference type="PROSITE" id="PS50943"/>
    </source>
</evidence>
<evidence type="ECO:0000256" key="3">
    <source>
        <dbReference type="ARBA" id="ARBA00023163"/>
    </source>
</evidence>
<proteinExistence type="predicted"/>
<keyword evidence="7" id="KW-1185">Reference proteome</keyword>
<keyword evidence="3" id="KW-0804">Transcription</keyword>
<dbReference type="PANTHER" id="PTHR30146">
    <property type="entry name" value="LACI-RELATED TRANSCRIPTIONAL REPRESSOR"/>
    <property type="match status" value="1"/>
</dbReference>
<dbReference type="Pfam" id="PF00532">
    <property type="entry name" value="Peripla_BP_1"/>
    <property type="match status" value="1"/>
</dbReference>
<dbReference type="GO" id="GO:0000976">
    <property type="term" value="F:transcription cis-regulatory region binding"/>
    <property type="evidence" value="ECO:0007669"/>
    <property type="project" value="TreeGrafter"/>
</dbReference>
<dbReference type="PROSITE" id="PS00356">
    <property type="entry name" value="HTH_LACI_1"/>
    <property type="match status" value="1"/>
</dbReference>
<evidence type="ECO:0000313" key="7">
    <source>
        <dbReference type="Proteomes" id="UP001304125"/>
    </source>
</evidence>
<dbReference type="InterPro" id="IPR010982">
    <property type="entry name" value="Lambda_DNA-bd_dom_sf"/>
</dbReference>
<evidence type="ECO:0000256" key="1">
    <source>
        <dbReference type="ARBA" id="ARBA00023015"/>
    </source>
</evidence>
<feature type="domain" description="HTH lacI-type" evidence="4">
    <location>
        <begin position="3"/>
        <end position="57"/>
    </location>
</feature>
<dbReference type="CDD" id="cd01392">
    <property type="entry name" value="HTH_LacI"/>
    <property type="match status" value="1"/>
</dbReference>
<dbReference type="AlphaFoldDB" id="A0AA96F4T0"/>
<dbReference type="InterPro" id="IPR028082">
    <property type="entry name" value="Peripla_BP_I"/>
</dbReference>
<keyword evidence="1" id="KW-0805">Transcription regulation</keyword>
<dbReference type="EMBL" id="CP134879">
    <property type="protein sequence ID" value="WNM23827.1"/>
    <property type="molecule type" value="Genomic_DNA"/>
</dbReference>
<feature type="domain" description="HTH cro/C1-type" evidence="5">
    <location>
        <begin position="2"/>
        <end position="47"/>
    </location>
</feature>
<dbReference type="SMART" id="SM00354">
    <property type="entry name" value="HTH_LACI"/>
    <property type="match status" value="1"/>
</dbReference>
<dbReference type="InterPro" id="IPR000843">
    <property type="entry name" value="HTH_LacI"/>
</dbReference>
<dbReference type="InterPro" id="IPR001387">
    <property type="entry name" value="Cro/C1-type_HTH"/>
</dbReference>
<sequence length="336" mass="35181">MGVSIKEVAARAGVSVGTVSNVLNRPDMVKAETVEKVHAAIDELGYVPNSAAQQLREGQSRSIGFVALDVRNPFFTDVASGAERAAAQAGLSVLLANSAESVERETWNIELFERQRVRGVLVSPLAEGLERLRDVRRRGIPVVLVDRGTEDTTFPSVAVDDVAGGELAASHLLDGGRRRLVFVGGPTSIRQVSDRYRGAAAAVAGVDDATITSIETDGLSLQEGMRVGAELCESVASGRVDAILAANDLLAIGVEQGLLGGDHPVTIPGDVALVGYDDISFAAAAVVPITSVRQPRELLGETAVALLEEVRRPGAAPRQVVFEPELVVRASSGPPA</sequence>
<organism evidence="6 7">
    <name type="scientific">Demequina capsici</name>
    <dbReference type="NCBI Taxonomy" id="3075620"/>
    <lineage>
        <taxon>Bacteria</taxon>
        <taxon>Bacillati</taxon>
        <taxon>Actinomycetota</taxon>
        <taxon>Actinomycetes</taxon>
        <taxon>Micrococcales</taxon>
        <taxon>Demequinaceae</taxon>
        <taxon>Demequina</taxon>
    </lineage>
</organism>
<name>A0AA96F4T0_9MICO</name>
<gene>
    <name evidence="6" type="ORF">RN606_10715</name>
</gene>
<dbReference type="Pfam" id="PF00356">
    <property type="entry name" value="LacI"/>
    <property type="match status" value="1"/>
</dbReference>
<dbReference type="GO" id="GO:0003700">
    <property type="term" value="F:DNA-binding transcription factor activity"/>
    <property type="evidence" value="ECO:0007669"/>
    <property type="project" value="TreeGrafter"/>
</dbReference>
<dbReference type="PANTHER" id="PTHR30146:SF109">
    <property type="entry name" value="HTH-TYPE TRANSCRIPTIONAL REGULATOR GALS"/>
    <property type="match status" value="1"/>
</dbReference>
<keyword evidence="2 6" id="KW-0238">DNA-binding</keyword>
<dbReference type="Proteomes" id="UP001304125">
    <property type="component" value="Chromosome"/>
</dbReference>
<dbReference type="PROSITE" id="PS50932">
    <property type="entry name" value="HTH_LACI_2"/>
    <property type="match status" value="1"/>
</dbReference>
<accession>A0AA96F4T0</accession>
<dbReference type="Gene3D" id="1.10.260.40">
    <property type="entry name" value="lambda repressor-like DNA-binding domains"/>
    <property type="match status" value="1"/>
</dbReference>
<dbReference type="RefSeq" id="WP_313497038.1">
    <property type="nucleotide sequence ID" value="NZ_CP134879.1"/>
</dbReference>
<dbReference type="PROSITE" id="PS50943">
    <property type="entry name" value="HTH_CROC1"/>
    <property type="match status" value="1"/>
</dbReference>
<evidence type="ECO:0000256" key="2">
    <source>
        <dbReference type="ARBA" id="ARBA00023125"/>
    </source>
</evidence>
<evidence type="ECO:0000313" key="6">
    <source>
        <dbReference type="EMBL" id="WNM23827.1"/>
    </source>
</evidence>
<dbReference type="SUPFAM" id="SSF47413">
    <property type="entry name" value="lambda repressor-like DNA-binding domains"/>
    <property type="match status" value="1"/>
</dbReference>
<dbReference type="SUPFAM" id="SSF53822">
    <property type="entry name" value="Periplasmic binding protein-like I"/>
    <property type="match status" value="1"/>
</dbReference>
<dbReference type="InterPro" id="IPR001761">
    <property type="entry name" value="Peripla_BP/Lac1_sug-bd_dom"/>
</dbReference>
<evidence type="ECO:0000259" key="4">
    <source>
        <dbReference type="PROSITE" id="PS50932"/>
    </source>
</evidence>
<reference evidence="6 7" key="1">
    <citation type="submission" date="2023-09" db="EMBL/GenBank/DDBJ databases">
        <title>Demequina sp. a novel bacteria isolated from Capsicum annuum.</title>
        <authorList>
            <person name="Humaira Z."/>
            <person name="Lee J."/>
            <person name="Cho D."/>
        </authorList>
    </citation>
    <scope>NUCLEOTIDE SEQUENCE [LARGE SCALE GENOMIC DNA]</scope>
    <source>
        <strain evidence="6 7">OYTSA14</strain>
    </source>
</reference>
<protein>
    <submittedName>
        <fullName evidence="6">LacI family DNA-binding transcriptional regulator</fullName>
    </submittedName>
</protein>
<dbReference type="Gene3D" id="3.40.50.2300">
    <property type="match status" value="2"/>
</dbReference>